<comment type="caution">
    <text evidence="5">The sequence shown here is derived from an EMBL/GenBank/DDBJ whole genome shotgun (WGS) entry which is preliminary data.</text>
</comment>
<dbReference type="Pfam" id="PF00356">
    <property type="entry name" value="LacI"/>
    <property type="match status" value="1"/>
</dbReference>
<dbReference type="PANTHER" id="PTHR30146">
    <property type="entry name" value="LACI-RELATED TRANSCRIPTIONAL REPRESSOR"/>
    <property type="match status" value="1"/>
</dbReference>
<evidence type="ECO:0000259" key="4">
    <source>
        <dbReference type="PROSITE" id="PS50932"/>
    </source>
</evidence>
<keyword evidence="6" id="KW-1185">Reference proteome</keyword>
<evidence type="ECO:0000313" key="6">
    <source>
        <dbReference type="Proteomes" id="UP001597156"/>
    </source>
</evidence>
<dbReference type="InterPro" id="IPR000843">
    <property type="entry name" value="HTH_LacI"/>
</dbReference>
<dbReference type="PROSITE" id="PS50932">
    <property type="entry name" value="HTH_LACI_2"/>
    <property type="match status" value="1"/>
</dbReference>
<feature type="domain" description="HTH lacI-type" evidence="4">
    <location>
        <begin position="2"/>
        <end position="47"/>
    </location>
</feature>
<sequence length="340" mass="37653">MTTIKDISKAAGVSAGTVSRALSPDKSQYVAKATREKIQSVAKHLGYDYESQIKNATRTATIALLTTMTLEEETRDEYWRFIRRGMYEAAEKLTINLKTMIRLEDGLNLQDLANADAVITVGTLTEDAVKQIKQVNSNLIIVDGGGNYHGTVDIIDTNLSELTVNALDQLNAHTTGTIAFIGCSRRQVDLAGQLVKKIPDARSKAYHQWTALHQKPVAYKEIEPDTEAAMKATEALISEYGHQLSAILIWSDPFAIGVMRALNKHHLTPGKDLALMSFDDLEFASFLTPSLSSIWLPKTELGFQAILHAQALINLKPSWTVRNIIPGKINYRETFNPTQN</sequence>
<protein>
    <submittedName>
        <fullName evidence="5">Substrate-binding domain-containing protein</fullName>
    </submittedName>
</protein>
<dbReference type="InterPro" id="IPR010982">
    <property type="entry name" value="Lambda_DNA-bd_dom_sf"/>
</dbReference>
<evidence type="ECO:0000256" key="3">
    <source>
        <dbReference type="ARBA" id="ARBA00023163"/>
    </source>
</evidence>
<dbReference type="SUPFAM" id="SSF53822">
    <property type="entry name" value="Periplasmic binding protein-like I"/>
    <property type="match status" value="1"/>
</dbReference>
<name>A0ABW3PXB5_9LACO</name>
<accession>A0ABW3PXB5</accession>
<evidence type="ECO:0000256" key="1">
    <source>
        <dbReference type="ARBA" id="ARBA00023015"/>
    </source>
</evidence>
<keyword evidence="3" id="KW-0804">Transcription</keyword>
<evidence type="ECO:0000256" key="2">
    <source>
        <dbReference type="ARBA" id="ARBA00023125"/>
    </source>
</evidence>
<dbReference type="InterPro" id="IPR046335">
    <property type="entry name" value="LacI/GalR-like_sensor"/>
</dbReference>
<reference evidence="6" key="1">
    <citation type="journal article" date="2019" name="Int. J. Syst. Evol. Microbiol.">
        <title>The Global Catalogue of Microorganisms (GCM) 10K type strain sequencing project: providing services to taxonomists for standard genome sequencing and annotation.</title>
        <authorList>
            <consortium name="The Broad Institute Genomics Platform"/>
            <consortium name="The Broad Institute Genome Sequencing Center for Infectious Disease"/>
            <person name="Wu L."/>
            <person name="Ma J."/>
        </authorList>
    </citation>
    <scope>NUCLEOTIDE SEQUENCE [LARGE SCALE GENOMIC DNA]</scope>
    <source>
        <strain evidence="6">CCUG 71848</strain>
    </source>
</reference>
<evidence type="ECO:0000313" key="5">
    <source>
        <dbReference type="EMBL" id="MFD1126525.1"/>
    </source>
</evidence>
<dbReference type="Pfam" id="PF13377">
    <property type="entry name" value="Peripla_BP_3"/>
    <property type="match status" value="1"/>
</dbReference>
<dbReference type="PANTHER" id="PTHR30146:SF149">
    <property type="entry name" value="HTH-TYPE TRANSCRIPTIONAL REGULATOR EBGR"/>
    <property type="match status" value="1"/>
</dbReference>
<dbReference type="SUPFAM" id="SSF47413">
    <property type="entry name" value="lambda repressor-like DNA-binding domains"/>
    <property type="match status" value="1"/>
</dbReference>
<dbReference type="RefSeq" id="WP_121978747.1">
    <property type="nucleotide sequence ID" value="NZ_JBHTLH010000044.1"/>
</dbReference>
<organism evidence="5 6">
    <name type="scientific">Lentilactobacillus raoultii</name>
    <dbReference type="NCBI Taxonomy" id="1987503"/>
    <lineage>
        <taxon>Bacteria</taxon>
        <taxon>Bacillati</taxon>
        <taxon>Bacillota</taxon>
        <taxon>Bacilli</taxon>
        <taxon>Lactobacillales</taxon>
        <taxon>Lactobacillaceae</taxon>
        <taxon>Lentilactobacillus</taxon>
    </lineage>
</organism>
<keyword evidence="2" id="KW-0238">DNA-binding</keyword>
<dbReference type="InterPro" id="IPR028082">
    <property type="entry name" value="Peripla_BP_I"/>
</dbReference>
<dbReference type="CDD" id="cd01392">
    <property type="entry name" value="HTH_LacI"/>
    <property type="match status" value="1"/>
</dbReference>
<proteinExistence type="predicted"/>
<dbReference type="Proteomes" id="UP001597156">
    <property type="component" value="Unassembled WGS sequence"/>
</dbReference>
<dbReference type="Gene3D" id="1.10.260.40">
    <property type="entry name" value="lambda repressor-like DNA-binding domains"/>
    <property type="match status" value="1"/>
</dbReference>
<dbReference type="EMBL" id="JBHTLH010000044">
    <property type="protein sequence ID" value="MFD1126525.1"/>
    <property type="molecule type" value="Genomic_DNA"/>
</dbReference>
<keyword evidence="1" id="KW-0805">Transcription regulation</keyword>
<gene>
    <name evidence="5" type="ORF">ACFQ22_14370</name>
</gene>
<dbReference type="Gene3D" id="3.40.50.2300">
    <property type="match status" value="2"/>
</dbReference>
<dbReference type="SMART" id="SM00354">
    <property type="entry name" value="HTH_LACI"/>
    <property type="match status" value="1"/>
</dbReference>